<keyword evidence="8 9" id="KW-0472">Membrane</keyword>
<organism evidence="10 11">
    <name type="scientific">Cryptolaemus montrouzieri</name>
    <dbReference type="NCBI Taxonomy" id="559131"/>
    <lineage>
        <taxon>Eukaryota</taxon>
        <taxon>Metazoa</taxon>
        <taxon>Ecdysozoa</taxon>
        <taxon>Arthropoda</taxon>
        <taxon>Hexapoda</taxon>
        <taxon>Insecta</taxon>
        <taxon>Pterygota</taxon>
        <taxon>Neoptera</taxon>
        <taxon>Endopterygota</taxon>
        <taxon>Coleoptera</taxon>
        <taxon>Polyphaga</taxon>
        <taxon>Cucujiformia</taxon>
        <taxon>Coccinelloidea</taxon>
        <taxon>Coccinellidae</taxon>
        <taxon>Scymninae</taxon>
        <taxon>Scymnini</taxon>
        <taxon>Cryptolaemus</taxon>
    </lineage>
</organism>
<keyword evidence="11" id="KW-1185">Reference proteome</keyword>
<comment type="caution">
    <text evidence="10">The sequence shown here is derived from an EMBL/GenBank/DDBJ whole genome shotgun (WGS) entry which is preliminary data.</text>
</comment>
<dbReference type="InterPro" id="IPR020164">
    <property type="entry name" value="Cyt_c_Oxase_assmbl_COX16"/>
</dbReference>
<evidence type="ECO:0000256" key="5">
    <source>
        <dbReference type="ARBA" id="ARBA00022792"/>
    </source>
</evidence>
<protein>
    <recommendedName>
        <fullName evidence="3">Cytochrome c oxidase assembly protein COX16 homolog, mitochondrial</fullName>
    </recommendedName>
</protein>
<gene>
    <name evidence="10" type="ORF">HHI36_018013</name>
</gene>
<evidence type="ECO:0000256" key="2">
    <source>
        <dbReference type="ARBA" id="ARBA00008370"/>
    </source>
</evidence>
<dbReference type="Proteomes" id="UP001516400">
    <property type="component" value="Unassembled WGS sequence"/>
</dbReference>
<evidence type="ECO:0000256" key="4">
    <source>
        <dbReference type="ARBA" id="ARBA00022692"/>
    </source>
</evidence>
<evidence type="ECO:0000256" key="3">
    <source>
        <dbReference type="ARBA" id="ARBA00021814"/>
    </source>
</evidence>
<evidence type="ECO:0000256" key="9">
    <source>
        <dbReference type="SAM" id="Phobius"/>
    </source>
</evidence>
<dbReference type="Pfam" id="PF14138">
    <property type="entry name" value="COX16"/>
    <property type="match status" value="1"/>
</dbReference>
<evidence type="ECO:0000313" key="11">
    <source>
        <dbReference type="Proteomes" id="UP001516400"/>
    </source>
</evidence>
<accession>A0ABD2NYP3</accession>
<evidence type="ECO:0000256" key="8">
    <source>
        <dbReference type="ARBA" id="ARBA00023136"/>
    </source>
</evidence>
<evidence type="ECO:0000256" key="1">
    <source>
        <dbReference type="ARBA" id="ARBA00004434"/>
    </source>
</evidence>
<evidence type="ECO:0000313" key="10">
    <source>
        <dbReference type="EMBL" id="KAL3283843.1"/>
    </source>
</evidence>
<keyword evidence="4 9" id="KW-0812">Transmembrane</keyword>
<proteinExistence type="inferred from homology"/>
<dbReference type="AlphaFoldDB" id="A0ABD2NYP3"/>
<keyword evidence="6 9" id="KW-1133">Transmembrane helix</keyword>
<dbReference type="PANTHER" id="PTHR17130:SF14">
    <property type="entry name" value="CYTOCHROME C OXIDASE ASSEMBLY PROTEIN COX16 HOMOLOG, MITOCHONDRIAL"/>
    <property type="match status" value="1"/>
</dbReference>
<feature type="transmembrane region" description="Helical" evidence="9">
    <location>
        <begin position="20"/>
        <end position="39"/>
    </location>
</feature>
<dbReference type="PANTHER" id="PTHR17130">
    <property type="entry name" value="MITOCHONDRIAL OUTER MEMBRANE PROTEIN 25"/>
    <property type="match status" value="1"/>
</dbReference>
<keyword evidence="5" id="KW-0999">Mitochondrion inner membrane</keyword>
<evidence type="ECO:0000256" key="7">
    <source>
        <dbReference type="ARBA" id="ARBA00023128"/>
    </source>
</evidence>
<name>A0ABD2NYP3_9CUCU</name>
<dbReference type="EMBL" id="JABFTP020000165">
    <property type="protein sequence ID" value="KAL3283843.1"/>
    <property type="molecule type" value="Genomic_DNA"/>
</dbReference>
<dbReference type="GO" id="GO:0005743">
    <property type="term" value="C:mitochondrial inner membrane"/>
    <property type="evidence" value="ECO:0007669"/>
    <property type="project" value="UniProtKB-SubCell"/>
</dbReference>
<reference evidence="10 11" key="1">
    <citation type="journal article" date="2021" name="BMC Biol.">
        <title>Horizontally acquired antibacterial genes associated with adaptive radiation of ladybird beetles.</title>
        <authorList>
            <person name="Li H.S."/>
            <person name="Tang X.F."/>
            <person name="Huang Y.H."/>
            <person name="Xu Z.Y."/>
            <person name="Chen M.L."/>
            <person name="Du X.Y."/>
            <person name="Qiu B.Y."/>
            <person name="Chen P.T."/>
            <person name="Zhang W."/>
            <person name="Slipinski A."/>
            <person name="Escalona H.E."/>
            <person name="Waterhouse R.M."/>
            <person name="Zwick A."/>
            <person name="Pang H."/>
        </authorList>
    </citation>
    <scope>NUCLEOTIDE SEQUENCE [LARGE SCALE GENOMIC DNA]</scope>
    <source>
        <strain evidence="10">SYSU2018</strain>
    </source>
</reference>
<comment type="similarity">
    <text evidence="2">Belongs to the COX16 family.</text>
</comment>
<comment type="subcellular location">
    <subcellularLocation>
        <location evidence="1">Mitochondrion inner membrane</location>
        <topology evidence="1">Single-pass membrane protein</topology>
    </subcellularLocation>
</comment>
<sequence>MKYPTFLSFKSPFLRHGVPVFILCLGGSFGLKAFTSLRYEYSTKSTVSREQLEQEGIILKPPEEVTIEAQYEELKKMDIDNWENIRGPRPWEEETMINNKERPKK</sequence>
<evidence type="ECO:0000256" key="6">
    <source>
        <dbReference type="ARBA" id="ARBA00022989"/>
    </source>
</evidence>
<keyword evidence="7" id="KW-0496">Mitochondrion</keyword>